<dbReference type="GO" id="GO:0000978">
    <property type="term" value="F:RNA polymerase II cis-regulatory region sequence-specific DNA binding"/>
    <property type="evidence" value="ECO:0007669"/>
    <property type="project" value="TreeGrafter"/>
</dbReference>
<dbReference type="STRING" id="407821.A0A087TGH1"/>
<dbReference type="Proteomes" id="UP000054359">
    <property type="component" value="Unassembled WGS sequence"/>
</dbReference>
<dbReference type="InterPro" id="IPR017970">
    <property type="entry name" value="Homeobox_CS"/>
</dbReference>
<evidence type="ECO:0000256" key="4">
    <source>
        <dbReference type="ARBA" id="ARBA00023155"/>
    </source>
</evidence>
<comment type="subcellular location">
    <subcellularLocation>
        <location evidence="1 6">Nucleus</location>
    </subcellularLocation>
</comment>
<dbReference type="PANTHER" id="PTHR11211:SF40">
    <property type="entry name" value="MIRROR, ISOFORM C"/>
    <property type="match status" value="1"/>
</dbReference>
<dbReference type="GO" id="GO:0005634">
    <property type="term" value="C:nucleus"/>
    <property type="evidence" value="ECO:0007669"/>
    <property type="project" value="UniProtKB-SubCell"/>
</dbReference>
<dbReference type="AlphaFoldDB" id="A0A087TGH1"/>
<keyword evidence="3 6" id="KW-0238">DNA-binding</keyword>
<evidence type="ECO:0000256" key="3">
    <source>
        <dbReference type="ARBA" id="ARBA00023125"/>
    </source>
</evidence>
<dbReference type="OrthoDB" id="6431561at2759"/>
<evidence type="ECO:0000313" key="10">
    <source>
        <dbReference type="Proteomes" id="UP000054359"/>
    </source>
</evidence>
<dbReference type="GO" id="GO:0000981">
    <property type="term" value="F:DNA-binding transcription factor activity, RNA polymerase II-specific"/>
    <property type="evidence" value="ECO:0007669"/>
    <property type="project" value="InterPro"/>
</dbReference>
<dbReference type="Pfam" id="PF05920">
    <property type="entry name" value="Homeobox_KN"/>
    <property type="match status" value="1"/>
</dbReference>
<evidence type="ECO:0000259" key="8">
    <source>
        <dbReference type="PROSITE" id="PS50071"/>
    </source>
</evidence>
<dbReference type="PROSITE" id="PS50071">
    <property type="entry name" value="HOMEOBOX_2"/>
    <property type="match status" value="1"/>
</dbReference>
<accession>A0A087TGH1</accession>
<gene>
    <name evidence="9" type="ORF">X975_10649</name>
</gene>
<dbReference type="PANTHER" id="PTHR11211">
    <property type="entry name" value="IROQUOIS-CLASS HOMEODOMAIN PROTEIN IRX"/>
    <property type="match status" value="1"/>
</dbReference>
<evidence type="ECO:0000313" key="9">
    <source>
        <dbReference type="EMBL" id="KFM64210.1"/>
    </source>
</evidence>
<sequence>MLAIITKMTLTQVSTWFANARRRLKKENKMTWEPRNKAEAHDDESPAKREDAIDKEEDPTGFREEGCGDKADVLRIHPSALVDAS</sequence>
<dbReference type="GO" id="GO:0001654">
    <property type="term" value="P:eye development"/>
    <property type="evidence" value="ECO:0007669"/>
    <property type="project" value="UniProtKB-ARBA"/>
</dbReference>
<dbReference type="GO" id="GO:0048646">
    <property type="term" value="P:anatomical structure formation involved in morphogenesis"/>
    <property type="evidence" value="ECO:0007669"/>
    <property type="project" value="UniProtKB-ARBA"/>
</dbReference>
<keyword evidence="4 6" id="KW-0371">Homeobox</keyword>
<dbReference type="PROSITE" id="PS00027">
    <property type="entry name" value="HOMEOBOX_1"/>
    <property type="match status" value="1"/>
</dbReference>
<keyword evidence="10" id="KW-1185">Reference proteome</keyword>
<dbReference type="CDD" id="cd00086">
    <property type="entry name" value="homeodomain"/>
    <property type="match status" value="1"/>
</dbReference>
<reference evidence="9 10" key="1">
    <citation type="submission" date="2013-11" db="EMBL/GenBank/DDBJ databases">
        <title>Genome sequencing of Stegodyphus mimosarum.</title>
        <authorList>
            <person name="Bechsgaard J."/>
        </authorList>
    </citation>
    <scope>NUCLEOTIDE SEQUENCE [LARGE SCALE GENOMIC DNA]</scope>
</reference>
<feature type="DNA-binding region" description="Homeobox" evidence="6">
    <location>
        <begin position="3"/>
        <end position="28"/>
    </location>
</feature>
<feature type="domain" description="Homeobox" evidence="8">
    <location>
        <begin position="1"/>
        <end position="27"/>
    </location>
</feature>
<feature type="region of interest" description="Disordered" evidence="7">
    <location>
        <begin position="25"/>
        <end position="69"/>
    </location>
</feature>
<organism evidence="9 10">
    <name type="scientific">Stegodyphus mimosarum</name>
    <name type="common">African social velvet spider</name>
    <dbReference type="NCBI Taxonomy" id="407821"/>
    <lineage>
        <taxon>Eukaryota</taxon>
        <taxon>Metazoa</taxon>
        <taxon>Ecdysozoa</taxon>
        <taxon>Arthropoda</taxon>
        <taxon>Chelicerata</taxon>
        <taxon>Arachnida</taxon>
        <taxon>Araneae</taxon>
        <taxon>Araneomorphae</taxon>
        <taxon>Entelegynae</taxon>
        <taxon>Eresoidea</taxon>
        <taxon>Eresidae</taxon>
        <taxon>Stegodyphus</taxon>
    </lineage>
</organism>
<evidence type="ECO:0000256" key="5">
    <source>
        <dbReference type="ARBA" id="ARBA00023242"/>
    </source>
</evidence>
<dbReference type="EMBL" id="KK115112">
    <property type="protein sequence ID" value="KFM64210.1"/>
    <property type="molecule type" value="Genomic_DNA"/>
</dbReference>
<dbReference type="InterPro" id="IPR008422">
    <property type="entry name" value="KN_HD"/>
</dbReference>
<evidence type="ECO:0000256" key="6">
    <source>
        <dbReference type="PROSITE-ProRule" id="PRU00108"/>
    </source>
</evidence>
<dbReference type="Gene3D" id="1.10.10.60">
    <property type="entry name" value="Homeodomain-like"/>
    <property type="match status" value="1"/>
</dbReference>
<feature type="compositionally biased region" description="Basic and acidic residues" evidence="7">
    <location>
        <begin position="27"/>
        <end position="69"/>
    </location>
</feature>
<protein>
    <submittedName>
        <fullName evidence="9">Iroquois-class homeodomain protein IRX-4</fullName>
    </submittedName>
</protein>
<dbReference type="SUPFAM" id="SSF46689">
    <property type="entry name" value="Homeodomain-like"/>
    <property type="match status" value="1"/>
</dbReference>
<dbReference type="GO" id="GO:0048468">
    <property type="term" value="P:cell development"/>
    <property type="evidence" value="ECO:0007669"/>
    <property type="project" value="TreeGrafter"/>
</dbReference>
<keyword evidence="5 6" id="KW-0539">Nucleus</keyword>
<evidence type="ECO:0000256" key="2">
    <source>
        <dbReference type="ARBA" id="ARBA00008446"/>
    </source>
</evidence>
<evidence type="ECO:0000256" key="1">
    <source>
        <dbReference type="ARBA" id="ARBA00004123"/>
    </source>
</evidence>
<comment type="similarity">
    <text evidence="2">Belongs to the TALE/IRO homeobox family.</text>
</comment>
<dbReference type="InterPro" id="IPR009057">
    <property type="entry name" value="Homeodomain-like_sf"/>
</dbReference>
<feature type="non-terminal residue" evidence="9">
    <location>
        <position position="85"/>
    </location>
</feature>
<name>A0A087TGH1_STEMI</name>
<dbReference type="GO" id="GO:0030182">
    <property type="term" value="P:neuron differentiation"/>
    <property type="evidence" value="ECO:0007669"/>
    <property type="project" value="TreeGrafter"/>
</dbReference>
<evidence type="ECO:0000256" key="7">
    <source>
        <dbReference type="SAM" id="MobiDB-lite"/>
    </source>
</evidence>
<proteinExistence type="inferred from homology"/>
<dbReference type="InterPro" id="IPR001356">
    <property type="entry name" value="HD"/>
</dbReference>